<feature type="binding site" evidence="8">
    <location>
        <position position="531"/>
    </location>
    <ligand>
        <name>substrate</name>
    </ligand>
</feature>
<dbReference type="CDD" id="cd02204">
    <property type="entry name" value="PurL_repeat2"/>
    <property type="match status" value="1"/>
</dbReference>
<keyword evidence="2 8" id="KW-0436">Ligase</keyword>
<dbReference type="STRING" id="1484.SA87_01905"/>
<dbReference type="SUPFAM" id="SSF55326">
    <property type="entry name" value="PurM N-terminal domain-like"/>
    <property type="match status" value="2"/>
</dbReference>
<evidence type="ECO:0000313" key="12">
    <source>
        <dbReference type="EMBL" id="OAR04391.1"/>
    </source>
</evidence>
<keyword evidence="7 8" id="KW-0460">Magnesium</keyword>
<dbReference type="GO" id="GO:0005737">
    <property type="term" value="C:cytoplasm"/>
    <property type="evidence" value="ECO:0007669"/>
    <property type="project" value="UniProtKB-SubCell"/>
</dbReference>
<evidence type="ECO:0000313" key="13">
    <source>
        <dbReference type="Proteomes" id="UP000243024"/>
    </source>
</evidence>
<dbReference type="GO" id="GO:0004642">
    <property type="term" value="F:phosphoribosylformylglycinamidine synthase activity"/>
    <property type="evidence" value="ECO:0007669"/>
    <property type="project" value="UniProtKB-UniRule"/>
</dbReference>
<feature type="domain" description="Phosphoribosylformylglycinamidine synthase linker" evidence="11">
    <location>
        <begin position="11"/>
        <end position="48"/>
    </location>
</feature>
<dbReference type="InterPro" id="IPR036921">
    <property type="entry name" value="PurM-like_N_sf"/>
</dbReference>
<dbReference type="GO" id="GO:0005524">
    <property type="term" value="F:ATP binding"/>
    <property type="evidence" value="ECO:0007669"/>
    <property type="project" value="UniProtKB-UniRule"/>
</dbReference>
<keyword evidence="3 8" id="KW-0479">Metal-binding</keyword>
<evidence type="ECO:0000256" key="3">
    <source>
        <dbReference type="ARBA" id="ARBA00022723"/>
    </source>
</evidence>
<comment type="similarity">
    <text evidence="8">Belongs to the FGAMS family.</text>
</comment>
<feature type="domain" description="PurM-like N-terminal" evidence="9">
    <location>
        <begin position="434"/>
        <end position="552"/>
    </location>
</feature>
<dbReference type="NCBIfam" id="NF002290">
    <property type="entry name" value="PRK01213.1"/>
    <property type="match status" value="1"/>
</dbReference>
<organism evidence="12 13">
    <name type="scientific">Hydrogenibacillus schlegelii</name>
    <name type="common">Bacillus schlegelii</name>
    <dbReference type="NCBI Taxonomy" id="1484"/>
    <lineage>
        <taxon>Bacteria</taxon>
        <taxon>Bacillati</taxon>
        <taxon>Bacillota</taxon>
        <taxon>Bacilli</taxon>
        <taxon>Bacillales</taxon>
        <taxon>Bacillales Family X. Incertae Sedis</taxon>
        <taxon>Hydrogenibacillus</taxon>
    </lineage>
</organism>
<dbReference type="OrthoDB" id="9804441at2"/>
<feature type="binding site" evidence="8">
    <location>
        <position position="528"/>
    </location>
    <ligand>
        <name>ATP</name>
        <dbReference type="ChEBI" id="CHEBI:30616"/>
    </ligand>
</feature>
<reference evidence="12 13" key="1">
    <citation type="submission" date="2015-09" db="EMBL/GenBank/DDBJ databases">
        <title>Draft genome sequence of Hydrogenibacillus schlegelii DSM 2000.</title>
        <authorList>
            <person name="Hemp J."/>
        </authorList>
    </citation>
    <scope>NUCLEOTIDE SEQUENCE [LARGE SCALE GENOMIC DNA]</scope>
    <source>
        <strain evidence="12 13">MA 48</strain>
    </source>
</reference>
<dbReference type="PIRSF" id="PIRSF001587">
    <property type="entry name" value="FGAM_synthase_II"/>
    <property type="match status" value="1"/>
</dbReference>
<dbReference type="EC" id="6.3.5.3" evidence="8"/>
<evidence type="ECO:0000259" key="11">
    <source>
        <dbReference type="Pfam" id="PF18072"/>
    </source>
</evidence>
<keyword evidence="4 8" id="KW-0547">Nucleotide-binding</keyword>
<feature type="domain" description="PurM-like C-terminal" evidence="10">
    <location>
        <begin position="566"/>
        <end position="713"/>
    </location>
</feature>
<dbReference type="Pfam" id="PF00586">
    <property type="entry name" value="AIRS"/>
    <property type="match status" value="2"/>
</dbReference>
<dbReference type="InterPro" id="IPR010074">
    <property type="entry name" value="PRibForGlyAmidine_synth_PurL"/>
</dbReference>
<feature type="binding site" evidence="8">
    <location>
        <position position="47"/>
    </location>
    <ligand>
        <name>ATP</name>
        <dbReference type="ChEBI" id="CHEBI:30616"/>
    </ligand>
</feature>
<comment type="caution">
    <text evidence="12">The sequence shown here is derived from an EMBL/GenBank/DDBJ whole genome shotgun (WGS) entry which is preliminary data.</text>
</comment>
<name>A0A179IS14_HYDSH</name>
<dbReference type="Proteomes" id="UP000243024">
    <property type="component" value="Unassembled WGS sequence"/>
</dbReference>
<feature type="binding site" evidence="8">
    <location>
        <position position="529"/>
    </location>
    <ligand>
        <name>Mg(2+)</name>
        <dbReference type="ChEBI" id="CHEBI:18420"/>
        <label>1</label>
    </ligand>
</feature>
<dbReference type="AlphaFoldDB" id="A0A179IS14"/>
<feature type="binding site" evidence="8">
    <location>
        <begin position="89"/>
        <end position="92"/>
    </location>
    <ligand>
        <name>substrate</name>
    </ligand>
</feature>
<feature type="binding site" evidence="8">
    <location>
        <begin position="307"/>
        <end position="309"/>
    </location>
    <ligand>
        <name>substrate</name>
    </ligand>
</feature>
<comment type="catalytic activity">
    <reaction evidence="8">
        <text>N(2)-formyl-N(1)-(5-phospho-beta-D-ribosyl)glycinamide + L-glutamine + ATP + H2O = 2-formamido-N(1)-(5-O-phospho-beta-D-ribosyl)acetamidine + L-glutamate + ADP + phosphate + H(+)</text>
        <dbReference type="Rhea" id="RHEA:17129"/>
        <dbReference type="ChEBI" id="CHEBI:15377"/>
        <dbReference type="ChEBI" id="CHEBI:15378"/>
        <dbReference type="ChEBI" id="CHEBI:29985"/>
        <dbReference type="ChEBI" id="CHEBI:30616"/>
        <dbReference type="ChEBI" id="CHEBI:43474"/>
        <dbReference type="ChEBI" id="CHEBI:58359"/>
        <dbReference type="ChEBI" id="CHEBI:147286"/>
        <dbReference type="ChEBI" id="CHEBI:147287"/>
        <dbReference type="ChEBI" id="CHEBI:456216"/>
        <dbReference type="EC" id="6.3.5.3"/>
    </reaction>
</comment>
<evidence type="ECO:0000256" key="1">
    <source>
        <dbReference type="ARBA" id="ARBA00022490"/>
    </source>
</evidence>
<dbReference type="GO" id="GO:0000287">
    <property type="term" value="F:magnesium ion binding"/>
    <property type="evidence" value="ECO:0007669"/>
    <property type="project" value="UniProtKB-UniRule"/>
</dbReference>
<feature type="binding site" evidence="8">
    <location>
        <position position="88"/>
    </location>
    <ligand>
        <name>Mg(2+)</name>
        <dbReference type="ChEBI" id="CHEBI:18420"/>
        <label>1</label>
    </ligand>
</feature>
<comment type="function">
    <text evidence="8">Part of the phosphoribosylformylglycinamidine synthase complex involved in the purines biosynthetic pathway. Catalyzes the ATP-dependent conversion of formylglycinamide ribonucleotide (FGAR) and glutamine to yield formylglycinamidine ribonucleotide (FGAM) and glutamate. The FGAM synthase complex is composed of three subunits. PurQ produces an ammonia molecule by converting glutamine to glutamate. PurL transfers the ammonia molecule to FGAR to form FGAM in an ATP-dependent manner. PurS interacts with PurQ and PurL and is thought to assist in the transfer of the ammonia molecule from PurQ to PurL.</text>
</comment>
<dbReference type="NCBIfam" id="TIGR01736">
    <property type="entry name" value="FGAM_synth_II"/>
    <property type="match status" value="1"/>
</dbReference>
<keyword evidence="6 8" id="KW-0067">ATP-binding</keyword>
<dbReference type="SUPFAM" id="SSF56042">
    <property type="entry name" value="PurM C-terminal domain-like"/>
    <property type="match status" value="2"/>
</dbReference>
<feature type="active site" description="Proton acceptor" evidence="8">
    <location>
        <position position="90"/>
    </location>
</feature>
<proteinExistence type="inferred from homology"/>
<dbReference type="InterPro" id="IPR016188">
    <property type="entry name" value="PurM-like_N"/>
</dbReference>
<dbReference type="RefSeq" id="WP_066200782.1">
    <property type="nucleotide sequence ID" value="NZ_CBCSAS010000035.1"/>
</dbReference>
<evidence type="ECO:0000259" key="10">
    <source>
        <dbReference type="Pfam" id="PF02769"/>
    </source>
</evidence>
<feature type="binding site" evidence="8">
    <location>
        <position position="491"/>
    </location>
    <ligand>
        <name>ATP</name>
        <dbReference type="ChEBI" id="CHEBI:30616"/>
    </ligand>
</feature>
<feature type="domain" description="PurM-like C-terminal" evidence="10">
    <location>
        <begin position="196"/>
        <end position="349"/>
    </location>
</feature>
<evidence type="ECO:0000256" key="7">
    <source>
        <dbReference type="ARBA" id="ARBA00022842"/>
    </source>
</evidence>
<comment type="subcellular location">
    <subcellularLocation>
        <location evidence="8">Cytoplasm</location>
    </subcellularLocation>
</comment>
<feature type="binding site" evidence="8">
    <location>
        <position position="111"/>
    </location>
    <ligand>
        <name>substrate</name>
    </ligand>
</feature>
<comment type="caution">
    <text evidence="8">Lacks conserved residue(s) required for the propagation of feature annotation.</text>
</comment>
<evidence type="ECO:0000256" key="2">
    <source>
        <dbReference type="ARBA" id="ARBA00022598"/>
    </source>
</evidence>
<feature type="binding site" evidence="8">
    <location>
        <position position="235"/>
    </location>
    <ligand>
        <name>substrate</name>
    </ligand>
</feature>
<feature type="domain" description="PurM-like N-terminal" evidence="9">
    <location>
        <begin position="69"/>
        <end position="183"/>
    </location>
</feature>
<sequence>MSASLPLWAVLGLRQEEYLKICEDLGNEPSETVLRMYAVMWSEHCAYKHSKPVLRRLPTKGPHVLQGPGENAGVVDLGDGLALVFKIESHNHPSAIEPFQGAATAVGGILRDVIAMGARPVALLDSLRFGWPDEARQRYLLSGVVAGIGHYGNSMGVPTVGGEVYFDPAYSGNCLVNSMGLGLARREEIQRAIAQGPGNPILVVGARTGRDGIGGAAFASQELSGASEADRPAVQVGDPFMGKLLMEALHELYKAGGVVGVQDCGAGGLTSACVEMANRGGVGMEIDVLQVPRREEGMLPWEVMLSESQERMVVCLERGREAEAVRIFRKWGLEAAVIGVVTDDGVFRVKEGARVVAEVPVRSLADGAPEYTPDAREPAYLRPLRAFDFARLPEPEDYGDVLRKLIASPNIASRQWVYSQYDHHVRLGTVVGPGGDAALLRLPGTKKGVAVKIDGNGRYCYLNPRRGAAIAVAEAARNVVCVGAKPQAVTNNLNFGNPEKPEVYWQFVEAVEGMAEACRALGTPVTGGNVSFYNEFEGRPIYPTPTIGMVGVSPDVERHVQPGFKRPGDVIVLLGQPEGAHLGGSEYCWVIHGVVAGDAPELDLDLERRLQECVFAAIHQGIVTAAHDVAEGGLAVALAEMCIQALPEARGCRVTVPLGPGRADGQLFGETQSRVLVTVGREDVERLRNLALEHDVPIRLLGEVTADGRFRLAVLQPSPKEGAALGRSLIDLPVEALRREWQEGLERWLVPGGA</sequence>
<dbReference type="InterPro" id="IPR010918">
    <property type="entry name" value="PurM-like_C_dom"/>
</dbReference>
<dbReference type="UniPathway" id="UPA00074">
    <property type="reaction ID" value="UER00128"/>
</dbReference>
<keyword evidence="5 8" id="KW-0658">Purine biosynthesis</keyword>
<feature type="active site" evidence="8">
    <location>
        <position position="44"/>
    </location>
</feature>
<dbReference type="Pfam" id="PF02769">
    <property type="entry name" value="AIRS_C"/>
    <property type="match status" value="2"/>
</dbReference>
<dbReference type="Pfam" id="PF18072">
    <property type="entry name" value="FGAR-AT_linker"/>
    <property type="match status" value="1"/>
</dbReference>
<feature type="binding site" evidence="8">
    <location>
        <position position="86"/>
    </location>
    <ligand>
        <name>ATP</name>
        <dbReference type="ChEBI" id="CHEBI:30616"/>
    </ligand>
</feature>
<protein>
    <recommendedName>
        <fullName evidence="8">Phosphoribosylformylglycinamidine synthase subunit PurL</fullName>
        <shortName evidence="8">FGAM synthase</shortName>
        <ecNumber evidence="8">6.3.5.3</ecNumber>
    </recommendedName>
    <alternativeName>
        <fullName evidence="8">Formylglycinamide ribonucleotide amidotransferase subunit II</fullName>
        <shortName evidence="8">FGAR amidotransferase II</shortName>
        <shortName evidence="8">FGAR-AT II</shortName>
    </alternativeName>
    <alternativeName>
        <fullName evidence="8">Glutamine amidotransferase PurL</fullName>
    </alternativeName>
    <alternativeName>
        <fullName evidence="8">Phosphoribosylformylglycinamidine synthase subunit II</fullName>
    </alternativeName>
</protein>
<evidence type="ECO:0000256" key="4">
    <source>
        <dbReference type="ARBA" id="ARBA00022741"/>
    </source>
</evidence>
<keyword evidence="1 8" id="KW-0963">Cytoplasm</keyword>
<feature type="binding site" evidence="8">
    <location>
        <position position="112"/>
    </location>
    <ligand>
        <name>Mg(2+)</name>
        <dbReference type="ChEBI" id="CHEBI:18420"/>
        <label>2</label>
    </ligand>
</feature>
<keyword evidence="13" id="KW-1185">Reference proteome</keyword>
<evidence type="ECO:0000256" key="6">
    <source>
        <dbReference type="ARBA" id="ARBA00022840"/>
    </source>
</evidence>
<evidence type="ECO:0000259" key="9">
    <source>
        <dbReference type="Pfam" id="PF00586"/>
    </source>
</evidence>
<accession>A0A179IS14</accession>
<dbReference type="Gene3D" id="3.30.1330.10">
    <property type="entry name" value="PurM-like, N-terminal domain"/>
    <property type="match status" value="2"/>
</dbReference>
<dbReference type="EMBL" id="JXBB01000017">
    <property type="protein sequence ID" value="OAR04391.1"/>
    <property type="molecule type" value="Genomic_DNA"/>
</dbReference>
<evidence type="ECO:0000256" key="8">
    <source>
        <dbReference type="HAMAP-Rule" id="MF_00420"/>
    </source>
</evidence>
<dbReference type="InterPro" id="IPR041609">
    <property type="entry name" value="PurL_linker"/>
</dbReference>
<dbReference type="PANTHER" id="PTHR43555">
    <property type="entry name" value="PHOSPHORIBOSYLFORMYLGLYCINAMIDINE SYNTHASE SUBUNIT PURL"/>
    <property type="match status" value="1"/>
</dbReference>
<comment type="subunit">
    <text evidence="8">Monomer. Part of the FGAM synthase complex composed of 1 PurL, 1 PurQ and 2 PurS subunits.</text>
</comment>
<dbReference type="Gene3D" id="3.90.650.10">
    <property type="entry name" value="PurM-like C-terminal domain"/>
    <property type="match status" value="2"/>
</dbReference>
<dbReference type="CDD" id="cd02203">
    <property type="entry name" value="PurL_repeat1"/>
    <property type="match status" value="1"/>
</dbReference>
<evidence type="ECO:0000256" key="5">
    <source>
        <dbReference type="ARBA" id="ARBA00022755"/>
    </source>
</evidence>
<dbReference type="PANTHER" id="PTHR43555:SF1">
    <property type="entry name" value="PHOSPHORIBOSYLFORMYLGLYCINAMIDINE SYNTHASE SUBUNIT PURL"/>
    <property type="match status" value="1"/>
</dbReference>
<dbReference type="InterPro" id="IPR036676">
    <property type="entry name" value="PurM-like_C_sf"/>
</dbReference>
<gene>
    <name evidence="8" type="primary">purL</name>
    <name evidence="12" type="ORF">SA87_01905</name>
</gene>
<feature type="binding site" evidence="8">
    <location>
        <position position="263"/>
    </location>
    <ligand>
        <name>Mg(2+)</name>
        <dbReference type="ChEBI" id="CHEBI:18420"/>
        <label>2</label>
    </ligand>
</feature>
<dbReference type="HAMAP" id="MF_00420">
    <property type="entry name" value="PurL_2"/>
    <property type="match status" value="1"/>
</dbReference>
<dbReference type="FunFam" id="3.30.1330.10:FF:000004">
    <property type="entry name" value="Phosphoribosylformylglycinamidine synthase subunit PurL"/>
    <property type="match status" value="1"/>
</dbReference>
<dbReference type="GO" id="GO:0006189">
    <property type="term" value="P:'de novo' IMP biosynthetic process"/>
    <property type="evidence" value="ECO:0007669"/>
    <property type="project" value="UniProtKB-UniRule"/>
</dbReference>
<comment type="pathway">
    <text evidence="8">Purine metabolism; IMP biosynthesis via de novo pathway; 5-amino-1-(5-phospho-D-ribosyl)imidazole from N(2)-formyl-N(1)-(5-phospho-D-ribosyl)glycinamide: step 1/2.</text>
</comment>